<name>A0A3P3VMZ1_9GAMM</name>
<dbReference type="GO" id="GO:0006559">
    <property type="term" value="P:L-phenylalanine catabolic process"/>
    <property type="evidence" value="ECO:0007669"/>
    <property type="project" value="TreeGrafter"/>
</dbReference>
<keyword evidence="2" id="KW-0808">Transferase</keyword>
<dbReference type="AlphaFoldDB" id="A0A3P3VMZ1"/>
<reference evidence="2 3" key="2">
    <citation type="submission" date="2018-12" db="EMBL/GenBank/DDBJ databases">
        <title>Simiduia agarivorans gen. nov., sp. nov., a marine, agarolytic bacterium isolated from shallow coastal water from Keelung, Taiwan.</title>
        <authorList>
            <person name="Shieh W.Y."/>
        </authorList>
    </citation>
    <scope>NUCLEOTIDE SEQUENCE [LARGE SCALE GENOMIC DNA]</scope>
    <source>
        <strain evidence="2 3">GTF-13</strain>
    </source>
</reference>
<comment type="caution">
    <text evidence="2">The sequence shown here is derived from an EMBL/GenBank/DDBJ whole genome shotgun (WGS) entry which is preliminary data.</text>
</comment>
<dbReference type="InterPro" id="IPR004045">
    <property type="entry name" value="Glutathione_S-Trfase_N"/>
</dbReference>
<dbReference type="PANTHER" id="PTHR42673">
    <property type="entry name" value="MALEYLACETOACETATE ISOMERASE"/>
    <property type="match status" value="1"/>
</dbReference>
<dbReference type="RefSeq" id="WP_125017296.1">
    <property type="nucleotide sequence ID" value="NZ_QWEZ01000002.1"/>
</dbReference>
<dbReference type="InterPro" id="IPR036282">
    <property type="entry name" value="Glutathione-S-Trfase_C_sf"/>
</dbReference>
<organism evidence="2 3">
    <name type="scientific">Aestuariirhabdus litorea</name>
    <dbReference type="NCBI Taxonomy" id="2528527"/>
    <lineage>
        <taxon>Bacteria</taxon>
        <taxon>Pseudomonadati</taxon>
        <taxon>Pseudomonadota</taxon>
        <taxon>Gammaproteobacteria</taxon>
        <taxon>Oceanospirillales</taxon>
        <taxon>Aestuariirhabdaceae</taxon>
        <taxon>Aestuariirhabdus</taxon>
    </lineage>
</organism>
<dbReference type="Pfam" id="PF13410">
    <property type="entry name" value="GST_C_2"/>
    <property type="match status" value="1"/>
</dbReference>
<gene>
    <name evidence="2" type="ORF">D0544_14320</name>
</gene>
<sequence length="217" mass="24607">MTDLTLVIGNKNYSSWSLRPWLLLRQFDIPFNEVRIPLFTPDFAEAVGRWSGAGRVPVLAAGELRVWDSLAICEYVNEHYLAGAGWPQDSGVRAWARSVCAEMHSGFANLRHSMPMNCRRTIEGFVVEPPVQADIKRITKIWRQCRERFAEDGPWLFGAFSIADAMFAPVAVRFQGYGVALPEPAQGYQQQLWNHPALQAWVEAARQESEVIEEEEV</sequence>
<dbReference type="GO" id="GO:0004364">
    <property type="term" value="F:glutathione transferase activity"/>
    <property type="evidence" value="ECO:0007669"/>
    <property type="project" value="TreeGrafter"/>
</dbReference>
<evidence type="ECO:0000259" key="1">
    <source>
        <dbReference type="PROSITE" id="PS50404"/>
    </source>
</evidence>
<dbReference type="Gene3D" id="3.40.30.10">
    <property type="entry name" value="Glutaredoxin"/>
    <property type="match status" value="1"/>
</dbReference>
<protein>
    <submittedName>
        <fullName evidence="2">Glutathione S-transferase family protein</fullName>
    </submittedName>
</protein>
<dbReference type="GO" id="GO:0006749">
    <property type="term" value="P:glutathione metabolic process"/>
    <property type="evidence" value="ECO:0007669"/>
    <property type="project" value="TreeGrafter"/>
</dbReference>
<proteinExistence type="predicted"/>
<dbReference type="Proteomes" id="UP000280792">
    <property type="component" value="Unassembled WGS sequence"/>
</dbReference>
<reference evidence="2 3" key="1">
    <citation type="submission" date="2018-08" db="EMBL/GenBank/DDBJ databases">
        <authorList>
            <person name="Khan S.A."/>
        </authorList>
    </citation>
    <scope>NUCLEOTIDE SEQUENCE [LARGE SCALE GENOMIC DNA]</scope>
    <source>
        <strain evidence="2 3">GTF-13</strain>
    </source>
</reference>
<evidence type="ECO:0000313" key="3">
    <source>
        <dbReference type="Proteomes" id="UP000280792"/>
    </source>
</evidence>
<dbReference type="PROSITE" id="PS50404">
    <property type="entry name" value="GST_NTER"/>
    <property type="match status" value="1"/>
</dbReference>
<dbReference type="GO" id="GO:0016034">
    <property type="term" value="F:maleylacetoacetate isomerase activity"/>
    <property type="evidence" value="ECO:0007669"/>
    <property type="project" value="TreeGrafter"/>
</dbReference>
<dbReference type="CDD" id="cd03043">
    <property type="entry name" value="GST_N_1"/>
    <property type="match status" value="1"/>
</dbReference>
<dbReference type="Pfam" id="PF13409">
    <property type="entry name" value="GST_N_2"/>
    <property type="match status" value="1"/>
</dbReference>
<evidence type="ECO:0000313" key="2">
    <source>
        <dbReference type="EMBL" id="RRJ83016.1"/>
    </source>
</evidence>
<dbReference type="SUPFAM" id="SSF52833">
    <property type="entry name" value="Thioredoxin-like"/>
    <property type="match status" value="1"/>
</dbReference>
<feature type="domain" description="GST N-terminal" evidence="1">
    <location>
        <begin position="4"/>
        <end position="84"/>
    </location>
</feature>
<dbReference type="PANTHER" id="PTHR42673:SF4">
    <property type="entry name" value="MALEYLACETOACETATE ISOMERASE"/>
    <property type="match status" value="1"/>
</dbReference>
<dbReference type="EMBL" id="QWEZ01000002">
    <property type="protein sequence ID" value="RRJ83016.1"/>
    <property type="molecule type" value="Genomic_DNA"/>
</dbReference>
<dbReference type="InterPro" id="IPR036249">
    <property type="entry name" value="Thioredoxin-like_sf"/>
</dbReference>
<dbReference type="SUPFAM" id="SSF47616">
    <property type="entry name" value="GST C-terminal domain-like"/>
    <property type="match status" value="1"/>
</dbReference>
<accession>A0A3P3VMZ1</accession>
<keyword evidence="3" id="KW-1185">Reference proteome</keyword>
<dbReference type="Gene3D" id="1.20.1050.10">
    <property type="match status" value="1"/>
</dbReference>
<dbReference type="CDD" id="cd03194">
    <property type="entry name" value="GST_C_3"/>
    <property type="match status" value="1"/>
</dbReference>